<proteinExistence type="inferred from homology"/>
<evidence type="ECO:0000256" key="3">
    <source>
        <dbReference type="ARBA" id="ARBA00044493"/>
    </source>
</evidence>
<comment type="function">
    <text evidence="3">Regulates mitochondrial small subunit maturation by controlling 15S rRNA 5'-end processing. Localizes to the 5' precursor of the 15S rRNA in a position that is subsequently occupied by mS47 in the mature yeast mtSSU. Uses structure and sequence-specific RNA recognition, binding to a single-stranded region of the precursor and specifically recognizing bases -6 to -1. The exchange of Ccm1 for mS47 is coupled to the irreversible removal of precursor rRNA that is accompanied by conformational changes of the mitoribosomal proteins uS5m and mS26. These conformational changes signal completion of 5'-end rRNA processing through protection of the mature 5'-end of the 15S rRNA and stabilization of mS47. The removal of the 5' precursor together with the dissociation of Ccm1 may be catalyzed by the 5'-3' exoribonuclease Pet127. Involved in the specific removal of group I introns in mitochondrial encoded transcripts.</text>
</comment>
<dbReference type="OrthoDB" id="185373at2759"/>
<feature type="repeat" description="PPR" evidence="5">
    <location>
        <begin position="411"/>
        <end position="445"/>
    </location>
</feature>
<dbReference type="NCBIfam" id="TIGR00756">
    <property type="entry name" value="PPR"/>
    <property type="match status" value="2"/>
</dbReference>
<feature type="repeat" description="PPR" evidence="5">
    <location>
        <begin position="541"/>
        <end position="575"/>
    </location>
</feature>
<dbReference type="STRING" id="1745343.A0A2J6QD57"/>
<dbReference type="Pfam" id="PF13812">
    <property type="entry name" value="PPR_3"/>
    <property type="match status" value="1"/>
</dbReference>
<dbReference type="Proteomes" id="UP000235672">
    <property type="component" value="Unassembled WGS sequence"/>
</dbReference>
<keyword evidence="7" id="KW-1185">Reference proteome</keyword>
<gene>
    <name evidence="6" type="ORF">NA56DRAFT_558051</name>
</gene>
<evidence type="ECO:0000256" key="1">
    <source>
        <dbReference type="ARBA" id="ARBA00006192"/>
    </source>
</evidence>
<comment type="subunit">
    <text evidence="4">Binds to mitochondrial small subunit 15S rRNA.</text>
</comment>
<protein>
    <recommendedName>
        <fullName evidence="8">Pentacotripeptide-repeat region of PRORP domain-containing protein</fullName>
    </recommendedName>
</protein>
<evidence type="ECO:0008006" key="8">
    <source>
        <dbReference type="Google" id="ProtNLM"/>
    </source>
</evidence>
<evidence type="ECO:0000256" key="2">
    <source>
        <dbReference type="ARBA" id="ARBA00022737"/>
    </source>
</evidence>
<organism evidence="6 7">
    <name type="scientific">Hyaloscypha hepaticicola</name>
    <dbReference type="NCBI Taxonomy" id="2082293"/>
    <lineage>
        <taxon>Eukaryota</taxon>
        <taxon>Fungi</taxon>
        <taxon>Dikarya</taxon>
        <taxon>Ascomycota</taxon>
        <taxon>Pezizomycotina</taxon>
        <taxon>Leotiomycetes</taxon>
        <taxon>Helotiales</taxon>
        <taxon>Hyaloscyphaceae</taxon>
        <taxon>Hyaloscypha</taxon>
    </lineage>
</organism>
<dbReference type="Pfam" id="PF13041">
    <property type="entry name" value="PPR_2"/>
    <property type="match status" value="1"/>
</dbReference>
<keyword evidence="2" id="KW-0677">Repeat</keyword>
<feature type="non-terminal residue" evidence="6">
    <location>
        <position position="786"/>
    </location>
</feature>
<evidence type="ECO:0000313" key="6">
    <source>
        <dbReference type="EMBL" id="PMD24176.1"/>
    </source>
</evidence>
<name>A0A2J6QD57_9HELO</name>
<sequence>RKPAANLRVTRPARNNRYEGDLEALFEKSLHPPVVSEDAPSPLAPSLESYKHVETLKEMLSGSAPLLDSWHYFVEHFGPDVEKPAFTSTPSFLKPAARTLVRRIIDAKRRDPLSDRIPSVTEISKVYLRLGILSGLDWSEMMFILLEHILRSEQNPPADVHERLITDILGAWNVVCRQKADYDHFPPLGSDLNWSYVPRVSSGDVNQMYRKRGAQAAFGILAPPLKLRHLQAIPMAALATFVILTNSATHLEHASPFVSLLSQIINTPGIALGHIYGKDDSSPIVAEFVKSNWLTIKERASRMSEDLPTKQEQLIDNRKLGSDDSYRTSFVQKRLQDALKRGNLRQVNEIWSDVVQWPVKVTNSPQPYSMKRGIFTAELANLFILVYMTFRQPNPAIDVWNHMLRSGIQPTLQTWNAMLSGCKDSRDWKTLEVVWKRMLASGAQPDVVCWTTRISGLIEAYQFDSGIRALDEMGRIWLAAAKVQHPKMKLEQLQLLPEVDGAAKPTIETINGAVASLLRKHKSEAAHHVLAWGAKFGITPDINTYNALLRPLIRSGHVKETTALLQQMQKAGIQADVATFTTILDETFRRFEHHTPEEQKEIVDSIFFEMEEAGVQPNLLTYGTIIYQLLQNAHGNLSVVNAVMERIAQQGLQLSPQIYTMIIEYHFRQRPPNLDAVRAIIERATMEVGGTDYVFWDRVVEGYAEVGETAHALRVMGNLHRANQKLGYLAMRTLLFALAQNEEWDAARTLVRKVKLDSGGPSMAQVHGKLGEVLFWELAAKLHLLD</sequence>
<dbReference type="PANTHER" id="PTHR47447:SF23">
    <property type="entry name" value="PENTACOTRIPEPTIDE-REPEAT REGION OF PRORP DOMAIN-CONTAINING PROTEIN"/>
    <property type="match status" value="1"/>
</dbReference>
<reference evidence="6 7" key="1">
    <citation type="submission" date="2016-05" db="EMBL/GenBank/DDBJ databases">
        <title>A degradative enzymes factory behind the ericoid mycorrhizal symbiosis.</title>
        <authorList>
            <consortium name="DOE Joint Genome Institute"/>
            <person name="Martino E."/>
            <person name="Morin E."/>
            <person name="Grelet G."/>
            <person name="Kuo A."/>
            <person name="Kohler A."/>
            <person name="Daghino S."/>
            <person name="Barry K."/>
            <person name="Choi C."/>
            <person name="Cichocki N."/>
            <person name="Clum A."/>
            <person name="Copeland A."/>
            <person name="Hainaut M."/>
            <person name="Haridas S."/>
            <person name="Labutti K."/>
            <person name="Lindquist E."/>
            <person name="Lipzen A."/>
            <person name="Khouja H.-R."/>
            <person name="Murat C."/>
            <person name="Ohm R."/>
            <person name="Olson A."/>
            <person name="Spatafora J."/>
            <person name="Veneault-Fourrey C."/>
            <person name="Henrissat B."/>
            <person name="Grigoriev I."/>
            <person name="Martin F."/>
            <person name="Perotto S."/>
        </authorList>
    </citation>
    <scope>NUCLEOTIDE SEQUENCE [LARGE SCALE GENOMIC DNA]</scope>
    <source>
        <strain evidence="6 7">UAMH 7357</strain>
    </source>
</reference>
<accession>A0A2J6QD57</accession>
<comment type="similarity">
    <text evidence="1">Belongs to the CCM1 family.</text>
</comment>
<dbReference type="Gene3D" id="1.25.40.10">
    <property type="entry name" value="Tetratricopeptide repeat domain"/>
    <property type="match status" value="3"/>
</dbReference>
<evidence type="ECO:0000256" key="5">
    <source>
        <dbReference type="PROSITE-ProRule" id="PRU00708"/>
    </source>
</evidence>
<dbReference type="AlphaFoldDB" id="A0A2J6QD57"/>
<dbReference type="InterPro" id="IPR002885">
    <property type="entry name" value="PPR_rpt"/>
</dbReference>
<evidence type="ECO:0000313" key="7">
    <source>
        <dbReference type="Proteomes" id="UP000235672"/>
    </source>
</evidence>
<dbReference type="InterPro" id="IPR011990">
    <property type="entry name" value="TPR-like_helical_dom_sf"/>
</dbReference>
<dbReference type="EMBL" id="KZ613473">
    <property type="protein sequence ID" value="PMD24176.1"/>
    <property type="molecule type" value="Genomic_DNA"/>
</dbReference>
<feature type="non-terminal residue" evidence="6">
    <location>
        <position position="1"/>
    </location>
</feature>
<evidence type="ECO:0000256" key="4">
    <source>
        <dbReference type="ARBA" id="ARBA00044511"/>
    </source>
</evidence>
<dbReference type="PANTHER" id="PTHR47447">
    <property type="entry name" value="OS03G0856100 PROTEIN"/>
    <property type="match status" value="1"/>
</dbReference>
<dbReference type="PROSITE" id="PS51375">
    <property type="entry name" value="PPR"/>
    <property type="match status" value="2"/>
</dbReference>